<evidence type="ECO:0000256" key="10">
    <source>
        <dbReference type="ARBA" id="ARBA00022840"/>
    </source>
</evidence>
<dbReference type="InterPro" id="IPR010918">
    <property type="entry name" value="PurM-like_C_dom"/>
</dbReference>
<comment type="pathway">
    <text evidence="2">Purine metabolism; IMP biosynthesis via de novo pathway; 5-amino-1-(5-phospho-D-ribosyl)imidazole from N(2)-formyl-N(1)-(5-phospho-D-ribosyl)glycinamide: step 2/2.</text>
</comment>
<dbReference type="Gene3D" id="3.90.650.10">
    <property type="entry name" value="PurM-like C-terminal domain"/>
    <property type="match status" value="1"/>
</dbReference>
<reference evidence="17" key="1">
    <citation type="submission" date="2020-05" db="EMBL/GenBank/DDBJ databases">
        <authorList>
            <person name="Chiriac C."/>
            <person name="Salcher M."/>
            <person name="Ghai R."/>
            <person name="Kavagutti S V."/>
        </authorList>
    </citation>
    <scope>NUCLEOTIDE SEQUENCE</scope>
</reference>
<dbReference type="SUPFAM" id="SSF56042">
    <property type="entry name" value="PurM C-terminal domain-like"/>
    <property type="match status" value="1"/>
</dbReference>
<name>A0A6J5ZYU2_9ZZZZ</name>
<evidence type="ECO:0000259" key="15">
    <source>
        <dbReference type="Pfam" id="PF00586"/>
    </source>
</evidence>
<dbReference type="EMBL" id="CAESAN010000129">
    <property type="protein sequence ID" value="CAB4346436.1"/>
    <property type="molecule type" value="Genomic_DNA"/>
</dbReference>
<dbReference type="GO" id="GO:0005829">
    <property type="term" value="C:cytosol"/>
    <property type="evidence" value="ECO:0007669"/>
    <property type="project" value="TreeGrafter"/>
</dbReference>
<dbReference type="NCBIfam" id="TIGR00878">
    <property type="entry name" value="purM"/>
    <property type="match status" value="1"/>
</dbReference>
<evidence type="ECO:0000256" key="3">
    <source>
        <dbReference type="ARBA" id="ARBA00010280"/>
    </source>
</evidence>
<feature type="domain" description="PurM-like C-terminal" evidence="16">
    <location>
        <begin position="176"/>
        <end position="339"/>
    </location>
</feature>
<dbReference type="PANTHER" id="PTHR10520:SF12">
    <property type="entry name" value="TRIFUNCTIONAL PURINE BIOSYNTHETIC PROTEIN ADENOSINE-3"/>
    <property type="match status" value="1"/>
</dbReference>
<keyword evidence="9" id="KW-0658">Purine biosynthesis</keyword>
<dbReference type="FunFam" id="3.30.1330.10:FF:000020">
    <property type="entry name" value="Phosphoribosylformylglycinamidine cyclo-ligase"/>
    <property type="match status" value="1"/>
</dbReference>
<evidence type="ECO:0000256" key="9">
    <source>
        <dbReference type="ARBA" id="ARBA00022755"/>
    </source>
</evidence>
<evidence type="ECO:0000256" key="1">
    <source>
        <dbReference type="ARBA" id="ARBA00004496"/>
    </source>
</evidence>
<comment type="subcellular location">
    <subcellularLocation>
        <location evidence="1">Cytoplasm</location>
    </subcellularLocation>
</comment>
<gene>
    <name evidence="17" type="ORF">UFOPK3547_01356</name>
</gene>
<dbReference type="CDD" id="cd02196">
    <property type="entry name" value="PurM"/>
    <property type="match status" value="1"/>
</dbReference>
<proteinExistence type="inferred from homology"/>
<dbReference type="SUPFAM" id="SSF55326">
    <property type="entry name" value="PurM N-terminal domain-like"/>
    <property type="match status" value="1"/>
</dbReference>
<evidence type="ECO:0000256" key="5">
    <source>
        <dbReference type="ARBA" id="ARBA00020367"/>
    </source>
</evidence>
<evidence type="ECO:0000256" key="12">
    <source>
        <dbReference type="ARBA" id="ARBA00032931"/>
    </source>
</evidence>
<evidence type="ECO:0000256" key="14">
    <source>
        <dbReference type="ARBA" id="ARBA00049057"/>
    </source>
</evidence>
<dbReference type="GO" id="GO:0004641">
    <property type="term" value="F:phosphoribosylformylglycinamidine cyclo-ligase activity"/>
    <property type="evidence" value="ECO:0007669"/>
    <property type="project" value="UniProtKB-EC"/>
</dbReference>
<evidence type="ECO:0000256" key="6">
    <source>
        <dbReference type="ARBA" id="ARBA00022490"/>
    </source>
</evidence>
<dbReference type="Gene3D" id="3.30.1330.10">
    <property type="entry name" value="PurM-like, N-terminal domain"/>
    <property type="match status" value="1"/>
</dbReference>
<organism evidence="17">
    <name type="scientific">freshwater metagenome</name>
    <dbReference type="NCBI Taxonomy" id="449393"/>
    <lineage>
        <taxon>unclassified sequences</taxon>
        <taxon>metagenomes</taxon>
        <taxon>ecological metagenomes</taxon>
    </lineage>
</organism>
<keyword evidence="7" id="KW-0436">Ligase</keyword>
<dbReference type="GO" id="GO:0005524">
    <property type="term" value="F:ATP binding"/>
    <property type="evidence" value="ECO:0007669"/>
    <property type="project" value="UniProtKB-KW"/>
</dbReference>
<comment type="similarity">
    <text evidence="3">Belongs to the AIR synthase family.</text>
</comment>
<evidence type="ECO:0000256" key="2">
    <source>
        <dbReference type="ARBA" id="ARBA00004686"/>
    </source>
</evidence>
<keyword evidence="8" id="KW-0547">Nucleotide-binding</keyword>
<dbReference type="Pfam" id="PF02769">
    <property type="entry name" value="AIRS_C"/>
    <property type="match status" value="1"/>
</dbReference>
<keyword evidence="6" id="KW-0963">Cytoplasm</keyword>
<evidence type="ECO:0000259" key="16">
    <source>
        <dbReference type="Pfam" id="PF02769"/>
    </source>
</evidence>
<dbReference type="FunFam" id="3.90.650.10:FF:000011">
    <property type="entry name" value="Phosphoribosylformylglycinamidine cyclo-ligase"/>
    <property type="match status" value="1"/>
</dbReference>
<accession>A0A6J5ZYU2</accession>
<evidence type="ECO:0000256" key="11">
    <source>
        <dbReference type="ARBA" id="ARBA00031908"/>
    </source>
</evidence>
<evidence type="ECO:0000256" key="4">
    <source>
        <dbReference type="ARBA" id="ARBA00013047"/>
    </source>
</evidence>
<dbReference type="InterPro" id="IPR016188">
    <property type="entry name" value="PurM-like_N"/>
</dbReference>
<dbReference type="HAMAP" id="MF_00741">
    <property type="entry name" value="AIRS"/>
    <property type="match status" value="1"/>
</dbReference>
<dbReference type="GO" id="GO:0046084">
    <property type="term" value="P:adenine biosynthetic process"/>
    <property type="evidence" value="ECO:0007669"/>
    <property type="project" value="TreeGrafter"/>
</dbReference>
<evidence type="ECO:0000256" key="7">
    <source>
        <dbReference type="ARBA" id="ARBA00022598"/>
    </source>
</evidence>
<dbReference type="GO" id="GO:0006189">
    <property type="term" value="P:'de novo' IMP biosynthetic process"/>
    <property type="evidence" value="ECO:0007669"/>
    <property type="project" value="UniProtKB-UniPathway"/>
</dbReference>
<evidence type="ECO:0000256" key="13">
    <source>
        <dbReference type="ARBA" id="ARBA00033093"/>
    </source>
</evidence>
<dbReference type="PANTHER" id="PTHR10520">
    <property type="entry name" value="TRIFUNCTIONAL PURINE BIOSYNTHETIC PROTEIN ADENOSINE-3-RELATED"/>
    <property type="match status" value="1"/>
</dbReference>
<dbReference type="InterPro" id="IPR036676">
    <property type="entry name" value="PurM-like_C_sf"/>
</dbReference>
<evidence type="ECO:0000256" key="8">
    <source>
        <dbReference type="ARBA" id="ARBA00022741"/>
    </source>
</evidence>
<feature type="domain" description="PurM-like N-terminal" evidence="15">
    <location>
        <begin position="43"/>
        <end position="164"/>
    </location>
</feature>
<dbReference type="InterPro" id="IPR004733">
    <property type="entry name" value="PurM_cligase"/>
</dbReference>
<dbReference type="Pfam" id="PF00586">
    <property type="entry name" value="AIRS"/>
    <property type="match status" value="1"/>
</dbReference>
<dbReference type="GO" id="GO:0004637">
    <property type="term" value="F:phosphoribosylamine-glycine ligase activity"/>
    <property type="evidence" value="ECO:0007669"/>
    <property type="project" value="TreeGrafter"/>
</dbReference>
<evidence type="ECO:0000313" key="17">
    <source>
        <dbReference type="EMBL" id="CAB4346436.1"/>
    </source>
</evidence>
<dbReference type="EC" id="6.3.3.1" evidence="4"/>
<sequence>MSDAYAAAGVDTDQSDRAVSALVDVLRGIDLGRPSRSVVRSGHYASVLKISDETAIAMSSDGVGSKLVLAEQANRLETVGIDCIAMNVNDIICVGAEPLAMLDYIAVEQADATALARIGEGLKVGAEQAGIEIPGGEVAVLPELIRGHPSPHGFDLCGTAIGTVDPRAMILGEKIEVGDALIGLPSSGAHSNGYTLARRVLVEDGPGLEATPELLGGATVADALLAPTTIYVKAVLDLISNGPAVHGLAHITGGGLTNLRRLAPGRVGYEISAPLAVPPVLQLIGELGNVPAAEMWEVFNMGCGFVVVVPEAAADDAVSILAAHHPGAARVGSVTADADRTVGPGGIVVGAE</sequence>
<comment type="catalytic activity">
    <reaction evidence="14">
        <text>2-formamido-N(1)-(5-O-phospho-beta-D-ribosyl)acetamidine + ATP = 5-amino-1-(5-phospho-beta-D-ribosyl)imidazole + ADP + phosphate + H(+)</text>
        <dbReference type="Rhea" id="RHEA:23032"/>
        <dbReference type="ChEBI" id="CHEBI:15378"/>
        <dbReference type="ChEBI" id="CHEBI:30616"/>
        <dbReference type="ChEBI" id="CHEBI:43474"/>
        <dbReference type="ChEBI" id="CHEBI:137981"/>
        <dbReference type="ChEBI" id="CHEBI:147287"/>
        <dbReference type="ChEBI" id="CHEBI:456216"/>
        <dbReference type="EC" id="6.3.3.1"/>
    </reaction>
</comment>
<dbReference type="AlphaFoldDB" id="A0A6J5ZYU2"/>
<dbReference type="InterPro" id="IPR036921">
    <property type="entry name" value="PurM-like_N_sf"/>
</dbReference>
<protein>
    <recommendedName>
        <fullName evidence="5">Phosphoribosylformylglycinamidine cyclo-ligase</fullName>
        <ecNumber evidence="4">6.3.3.1</ecNumber>
    </recommendedName>
    <alternativeName>
        <fullName evidence="12">AIR synthase</fullName>
    </alternativeName>
    <alternativeName>
        <fullName evidence="13">AIRS</fullName>
    </alternativeName>
    <alternativeName>
        <fullName evidence="11">Phosphoribosyl-aminoimidazole synthetase</fullName>
    </alternativeName>
</protein>
<keyword evidence="10" id="KW-0067">ATP-binding</keyword>
<dbReference type="UniPathway" id="UPA00074">
    <property type="reaction ID" value="UER00129"/>
</dbReference>